<accession>A0A4Z0VZ89</accession>
<dbReference type="NCBIfam" id="NF008955">
    <property type="entry name" value="PRK12297.1"/>
    <property type="match status" value="1"/>
</dbReference>
<keyword evidence="3 9" id="KW-0963">Cytoplasm</keyword>
<dbReference type="PROSITE" id="PS00905">
    <property type="entry name" value="GTP1_OBG"/>
    <property type="match status" value="1"/>
</dbReference>
<feature type="binding site" evidence="9">
    <location>
        <begin position="168"/>
        <end position="175"/>
    </location>
    <ligand>
        <name>GTP</name>
        <dbReference type="ChEBI" id="CHEBI:37565"/>
    </ligand>
</feature>
<dbReference type="GO" id="GO:0042254">
    <property type="term" value="P:ribosome biogenesis"/>
    <property type="evidence" value="ECO:0007669"/>
    <property type="project" value="UniProtKB-UniRule"/>
</dbReference>
<dbReference type="NCBIfam" id="NF008956">
    <property type="entry name" value="PRK12299.1"/>
    <property type="match status" value="1"/>
</dbReference>
<evidence type="ECO:0000256" key="3">
    <source>
        <dbReference type="ARBA" id="ARBA00022490"/>
    </source>
</evidence>
<dbReference type="PRINTS" id="PR00326">
    <property type="entry name" value="GTP1OBG"/>
</dbReference>
<reference evidence="13 14" key="1">
    <citation type="submission" date="2019-04" db="EMBL/GenBank/DDBJ databases">
        <title>Draft genome sequence data and analysis of a Fermenting Bacterium, Geotoga petraea strain HO-Geo1, isolated from heavy-oil petroleum reservoir in Russia.</title>
        <authorList>
            <person name="Grouzdev D.S."/>
            <person name="Semenova E.M."/>
            <person name="Sokolova D.S."/>
            <person name="Tourova T.P."/>
            <person name="Poltaraus A.B."/>
            <person name="Nazina T.N."/>
        </authorList>
    </citation>
    <scope>NUCLEOTIDE SEQUENCE [LARGE SCALE GENOMIC DNA]</scope>
    <source>
        <strain evidence="13 14">HO-Geo1</strain>
    </source>
</reference>
<dbReference type="PROSITE" id="PS51710">
    <property type="entry name" value="G_OBG"/>
    <property type="match status" value="1"/>
</dbReference>
<dbReference type="GO" id="GO:0003924">
    <property type="term" value="F:GTPase activity"/>
    <property type="evidence" value="ECO:0007669"/>
    <property type="project" value="UniProtKB-UniRule"/>
</dbReference>
<dbReference type="InterPro" id="IPR036726">
    <property type="entry name" value="GTP1_OBG_dom_sf"/>
</dbReference>
<dbReference type="EC" id="3.6.5.-" evidence="9"/>
<comment type="similarity">
    <text evidence="2 9">Belongs to the TRAFAC class OBG-HflX-like GTPase superfamily. OBG GTPase family.</text>
</comment>
<feature type="binding site" evidence="9">
    <location>
        <position position="195"/>
    </location>
    <ligand>
        <name>Mg(2+)</name>
        <dbReference type="ChEBI" id="CHEBI:18420"/>
    </ligand>
</feature>
<sequence>MQLDFLDEANILVKGGKGGDGAISFRREKYVPKGGPDGGDGGNGGSVIIRATPNKTTLLEFKYKRKYFAEDGENGKAKNMYGKAGENLIIDVPLGTMIFNSETNDLLTDLKNPGDYYIAARGGKGGRGNSKFANSTLQAPRISENGADGEFNRLHLELKLVADIGIIGYPNVGKSTLISRISKAKPKIANYHFTTLTPNLGVVKVDEAKSFVVADIPGLIEGAHEGTGLGDQFLKHIERCYGILHLVDISGVEGRDPIEDYKKIREELEKYSTTLAEKDEIIAGNKIDIITEEELEKNIQNFERELDIEITPISAYSNKNLDAIIMKMWNMIKDYKEDELKNLEKIKRTYEDFKKLKVEPVVNEVYEYFNIEVTKISDHEYEIHSEGIDLLLKKYDISETDSRRKILNILERNGLSRTLGKAGVEEGDTIYIADYAFDYIP</sequence>
<dbReference type="InterPro" id="IPR006074">
    <property type="entry name" value="GTP1-OBG_CS"/>
</dbReference>
<dbReference type="GO" id="GO:0000287">
    <property type="term" value="F:magnesium ion binding"/>
    <property type="evidence" value="ECO:0007669"/>
    <property type="project" value="InterPro"/>
</dbReference>
<organism evidence="13 14">
    <name type="scientific">Geotoga petraea</name>
    <dbReference type="NCBI Taxonomy" id="28234"/>
    <lineage>
        <taxon>Bacteria</taxon>
        <taxon>Thermotogati</taxon>
        <taxon>Thermotogota</taxon>
        <taxon>Thermotogae</taxon>
        <taxon>Petrotogales</taxon>
        <taxon>Petrotogaceae</taxon>
        <taxon>Geotoga</taxon>
    </lineage>
</organism>
<comment type="cofactor">
    <cofactor evidence="1 9">
        <name>Mg(2+)</name>
        <dbReference type="ChEBI" id="CHEBI:18420"/>
    </cofactor>
</comment>
<dbReference type="CDD" id="cd01898">
    <property type="entry name" value="Obg"/>
    <property type="match status" value="1"/>
</dbReference>
<keyword evidence="7 9" id="KW-0460">Magnesium</keyword>
<evidence type="ECO:0000256" key="7">
    <source>
        <dbReference type="ARBA" id="ARBA00022842"/>
    </source>
</evidence>
<dbReference type="NCBIfam" id="TIGR00231">
    <property type="entry name" value="small_GTP"/>
    <property type="match status" value="1"/>
</dbReference>
<feature type="binding site" evidence="9">
    <location>
        <begin position="215"/>
        <end position="218"/>
    </location>
    <ligand>
        <name>GTP</name>
        <dbReference type="ChEBI" id="CHEBI:37565"/>
    </ligand>
</feature>
<dbReference type="GO" id="GO:0005525">
    <property type="term" value="F:GTP binding"/>
    <property type="evidence" value="ECO:0007669"/>
    <property type="project" value="UniProtKB-UniRule"/>
</dbReference>
<name>A0A4Z0VZ89_9BACT</name>
<dbReference type="RefSeq" id="WP_135403061.1">
    <property type="nucleotide sequence ID" value="NZ_SRME01000005.1"/>
</dbReference>
<feature type="domain" description="OBG-type G" evidence="10">
    <location>
        <begin position="162"/>
        <end position="333"/>
    </location>
</feature>
<comment type="subunit">
    <text evidence="9">Monomer.</text>
</comment>
<keyword evidence="6 9" id="KW-0378">Hydrolase</keyword>
<dbReference type="NCBIfam" id="TIGR03595">
    <property type="entry name" value="Obg_CgtA_exten"/>
    <property type="match status" value="1"/>
</dbReference>
<dbReference type="PANTHER" id="PTHR11702:SF31">
    <property type="entry name" value="MITOCHONDRIAL RIBOSOME-ASSOCIATED GTPASE 2"/>
    <property type="match status" value="1"/>
</dbReference>
<dbReference type="Gene3D" id="3.30.300.350">
    <property type="entry name" value="GTP-binding protein OBG, C-terminal domain"/>
    <property type="match status" value="1"/>
</dbReference>
<dbReference type="Pfam" id="PF09269">
    <property type="entry name" value="DUF1967"/>
    <property type="match status" value="1"/>
</dbReference>
<dbReference type="InterPro" id="IPR005225">
    <property type="entry name" value="Small_GTP-bd"/>
</dbReference>
<dbReference type="InterPro" id="IPR006073">
    <property type="entry name" value="GTP-bd"/>
</dbReference>
<dbReference type="SUPFAM" id="SSF82051">
    <property type="entry name" value="Obg GTP-binding protein N-terminal domain"/>
    <property type="match status" value="1"/>
</dbReference>
<gene>
    <name evidence="13" type="primary">obgE</name>
    <name evidence="9" type="synonym">obg</name>
    <name evidence="13" type="ORF">E4650_08025</name>
</gene>
<evidence type="ECO:0000313" key="13">
    <source>
        <dbReference type="EMBL" id="TGG87244.1"/>
    </source>
</evidence>
<keyword evidence="8 9" id="KW-0342">GTP-binding</keyword>
<dbReference type="Gene3D" id="2.70.210.12">
    <property type="entry name" value="GTP1/OBG domain"/>
    <property type="match status" value="1"/>
</dbReference>
<evidence type="ECO:0000259" key="12">
    <source>
        <dbReference type="PROSITE" id="PS51883"/>
    </source>
</evidence>
<protein>
    <recommendedName>
        <fullName evidence="9">GTPase Obg</fullName>
        <ecNumber evidence="9">3.6.5.-</ecNumber>
    </recommendedName>
    <alternativeName>
        <fullName evidence="9">GTP-binding protein Obg</fullName>
    </alternativeName>
</protein>
<evidence type="ECO:0000256" key="2">
    <source>
        <dbReference type="ARBA" id="ARBA00007699"/>
    </source>
</evidence>
<feature type="binding site" evidence="9">
    <location>
        <begin position="285"/>
        <end position="288"/>
    </location>
    <ligand>
        <name>GTP</name>
        <dbReference type="ChEBI" id="CHEBI:37565"/>
    </ligand>
</feature>
<feature type="binding site" evidence="9">
    <location>
        <begin position="314"/>
        <end position="316"/>
    </location>
    <ligand>
        <name>GTP</name>
        <dbReference type="ChEBI" id="CHEBI:37565"/>
    </ligand>
</feature>
<evidence type="ECO:0000256" key="1">
    <source>
        <dbReference type="ARBA" id="ARBA00001946"/>
    </source>
</evidence>
<dbReference type="Proteomes" id="UP000297288">
    <property type="component" value="Unassembled WGS sequence"/>
</dbReference>
<dbReference type="Pfam" id="PF01018">
    <property type="entry name" value="GTP1_OBG"/>
    <property type="match status" value="1"/>
</dbReference>
<dbReference type="InterPro" id="IPR006169">
    <property type="entry name" value="GTP1_OBG_dom"/>
</dbReference>
<keyword evidence="5 9" id="KW-0547">Nucleotide-binding</keyword>
<comment type="subcellular location">
    <subcellularLocation>
        <location evidence="9">Cytoplasm</location>
    </subcellularLocation>
</comment>
<dbReference type="AlphaFoldDB" id="A0A4Z0VZ89"/>
<evidence type="ECO:0000256" key="9">
    <source>
        <dbReference type="HAMAP-Rule" id="MF_01454"/>
    </source>
</evidence>
<evidence type="ECO:0000259" key="11">
    <source>
        <dbReference type="PROSITE" id="PS51881"/>
    </source>
</evidence>
<feature type="domain" description="OCT" evidence="11">
    <location>
        <begin position="363"/>
        <end position="441"/>
    </location>
</feature>
<dbReference type="InterPro" id="IPR031167">
    <property type="entry name" value="G_OBG"/>
</dbReference>
<dbReference type="OrthoDB" id="9807318at2"/>
<keyword evidence="4 9" id="KW-0479">Metal-binding</keyword>
<feature type="binding site" evidence="9">
    <location>
        <begin position="193"/>
        <end position="197"/>
    </location>
    <ligand>
        <name>GTP</name>
        <dbReference type="ChEBI" id="CHEBI:37565"/>
    </ligand>
</feature>
<evidence type="ECO:0000259" key="10">
    <source>
        <dbReference type="PROSITE" id="PS51710"/>
    </source>
</evidence>
<evidence type="ECO:0000256" key="4">
    <source>
        <dbReference type="ARBA" id="ARBA00022723"/>
    </source>
</evidence>
<dbReference type="PROSITE" id="PS51883">
    <property type="entry name" value="OBG"/>
    <property type="match status" value="1"/>
</dbReference>
<dbReference type="NCBIfam" id="NF008954">
    <property type="entry name" value="PRK12296.1"/>
    <property type="match status" value="1"/>
</dbReference>
<dbReference type="PIRSF" id="PIRSF002401">
    <property type="entry name" value="GTP_bd_Obg/CgtA"/>
    <property type="match status" value="1"/>
</dbReference>
<dbReference type="Gene3D" id="3.40.50.300">
    <property type="entry name" value="P-loop containing nucleotide triphosphate hydrolases"/>
    <property type="match status" value="1"/>
</dbReference>
<feature type="domain" description="Obg" evidence="12">
    <location>
        <begin position="3"/>
        <end position="161"/>
    </location>
</feature>
<dbReference type="InterPro" id="IPR036346">
    <property type="entry name" value="GTP-bd_prot_GTP1/OBG_C_sf"/>
</dbReference>
<feature type="binding site" evidence="9">
    <location>
        <position position="175"/>
    </location>
    <ligand>
        <name>Mg(2+)</name>
        <dbReference type="ChEBI" id="CHEBI:18420"/>
    </ligand>
</feature>
<dbReference type="EMBL" id="SRME01000005">
    <property type="protein sequence ID" value="TGG87244.1"/>
    <property type="molecule type" value="Genomic_DNA"/>
</dbReference>
<dbReference type="PROSITE" id="PS51881">
    <property type="entry name" value="OCT"/>
    <property type="match status" value="1"/>
</dbReference>
<comment type="caution">
    <text evidence="13">The sequence shown here is derived from an EMBL/GenBank/DDBJ whole genome shotgun (WGS) entry which is preliminary data.</text>
</comment>
<dbReference type="SUPFAM" id="SSF102741">
    <property type="entry name" value="Obg GTP-binding protein C-terminal domain"/>
    <property type="match status" value="1"/>
</dbReference>
<evidence type="ECO:0000256" key="6">
    <source>
        <dbReference type="ARBA" id="ARBA00022801"/>
    </source>
</evidence>
<dbReference type="NCBIfam" id="TIGR02729">
    <property type="entry name" value="Obg_CgtA"/>
    <property type="match status" value="1"/>
</dbReference>
<dbReference type="HAMAP" id="MF_01454">
    <property type="entry name" value="GTPase_Obg"/>
    <property type="match status" value="1"/>
</dbReference>
<dbReference type="GO" id="GO:0005737">
    <property type="term" value="C:cytoplasm"/>
    <property type="evidence" value="ECO:0007669"/>
    <property type="project" value="UniProtKB-SubCell"/>
</dbReference>
<dbReference type="InterPro" id="IPR014100">
    <property type="entry name" value="GTP-bd_Obg/CgtA"/>
</dbReference>
<dbReference type="InterPro" id="IPR045086">
    <property type="entry name" value="OBG_GTPase"/>
</dbReference>
<dbReference type="PANTHER" id="PTHR11702">
    <property type="entry name" value="DEVELOPMENTALLY REGULATED GTP-BINDING PROTEIN-RELATED"/>
    <property type="match status" value="1"/>
</dbReference>
<dbReference type="SUPFAM" id="SSF52540">
    <property type="entry name" value="P-loop containing nucleoside triphosphate hydrolases"/>
    <property type="match status" value="1"/>
</dbReference>
<evidence type="ECO:0000313" key="14">
    <source>
        <dbReference type="Proteomes" id="UP000297288"/>
    </source>
</evidence>
<evidence type="ECO:0000256" key="8">
    <source>
        <dbReference type="ARBA" id="ARBA00023134"/>
    </source>
</evidence>
<dbReference type="InterPro" id="IPR015349">
    <property type="entry name" value="OCT_dom"/>
</dbReference>
<dbReference type="FunFam" id="2.70.210.12:FF:000001">
    <property type="entry name" value="GTPase Obg"/>
    <property type="match status" value="1"/>
</dbReference>
<dbReference type="InterPro" id="IPR027417">
    <property type="entry name" value="P-loop_NTPase"/>
</dbReference>
<proteinExistence type="inferred from homology"/>
<comment type="function">
    <text evidence="9">An essential GTPase which binds GTP, GDP and possibly (p)ppGpp with moderate affinity, with high nucleotide exchange rates and a fairly low GTP hydrolysis rate. Plays a role in control of the cell cycle, stress response, ribosome biogenesis and in those bacteria that undergo differentiation, in morphogenesis control.</text>
</comment>
<dbReference type="Pfam" id="PF01926">
    <property type="entry name" value="MMR_HSR1"/>
    <property type="match status" value="1"/>
</dbReference>
<evidence type="ECO:0000256" key="5">
    <source>
        <dbReference type="ARBA" id="ARBA00022741"/>
    </source>
</evidence>